<evidence type="ECO:0000313" key="1">
    <source>
        <dbReference type="EMBL" id="JAH88623.1"/>
    </source>
</evidence>
<reference evidence="1" key="1">
    <citation type="submission" date="2014-11" db="EMBL/GenBank/DDBJ databases">
        <authorList>
            <person name="Amaro Gonzalez C."/>
        </authorList>
    </citation>
    <scope>NUCLEOTIDE SEQUENCE</scope>
</reference>
<reference evidence="1" key="2">
    <citation type="journal article" date="2015" name="Fish Shellfish Immunol.">
        <title>Early steps in the European eel (Anguilla anguilla)-Vibrio vulnificus interaction in the gills: Role of the RtxA13 toxin.</title>
        <authorList>
            <person name="Callol A."/>
            <person name="Pajuelo D."/>
            <person name="Ebbesson L."/>
            <person name="Teles M."/>
            <person name="MacKenzie S."/>
            <person name="Amaro C."/>
        </authorList>
    </citation>
    <scope>NUCLEOTIDE SEQUENCE</scope>
</reference>
<dbReference type="AlphaFoldDB" id="A0A0E9WGL3"/>
<dbReference type="EMBL" id="GBXM01019954">
    <property type="protein sequence ID" value="JAH88623.1"/>
    <property type="molecule type" value="Transcribed_RNA"/>
</dbReference>
<accession>A0A0E9WGL3</accession>
<protein>
    <submittedName>
        <fullName evidence="1">Uncharacterized protein</fullName>
    </submittedName>
</protein>
<sequence length="52" mass="5670">MQEKAAGTCASVSCVNMGIQIWITVECETKHSSNAFPTLSTRGQHENNFLKA</sequence>
<name>A0A0E9WGL3_ANGAN</name>
<organism evidence="1">
    <name type="scientific">Anguilla anguilla</name>
    <name type="common">European freshwater eel</name>
    <name type="synonym">Muraena anguilla</name>
    <dbReference type="NCBI Taxonomy" id="7936"/>
    <lineage>
        <taxon>Eukaryota</taxon>
        <taxon>Metazoa</taxon>
        <taxon>Chordata</taxon>
        <taxon>Craniata</taxon>
        <taxon>Vertebrata</taxon>
        <taxon>Euteleostomi</taxon>
        <taxon>Actinopterygii</taxon>
        <taxon>Neopterygii</taxon>
        <taxon>Teleostei</taxon>
        <taxon>Anguilliformes</taxon>
        <taxon>Anguillidae</taxon>
        <taxon>Anguilla</taxon>
    </lineage>
</organism>
<proteinExistence type="predicted"/>